<organism evidence="2 3">
    <name type="scientific">Exidia glandulosa HHB12029</name>
    <dbReference type="NCBI Taxonomy" id="1314781"/>
    <lineage>
        <taxon>Eukaryota</taxon>
        <taxon>Fungi</taxon>
        <taxon>Dikarya</taxon>
        <taxon>Basidiomycota</taxon>
        <taxon>Agaricomycotina</taxon>
        <taxon>Agaricomycetes</taxon>
        <taxon>Auriculariales</taxon>
        <taxon>Exidiaceae</taxon>
        <taxon>Exidia</taxon>
    </lineage>
</organism>
<sequence length="302" mass="34211">MNTEYRQKLPMFADISAYAGPRDPRPVNMPPSELRASHAGHLHQEPPSQPRKGDESADDRSALHDDRSPSNEVHGAYFPEAPLDLLCSDNVVEDPPPFVPARDGYDSDITDRLLDDIDHLLASADHPAATQNQSEQLYWEDDMQRQRMKVDAEPEFVEREKLFLNDFWPCASDDDPTLVPTFCWDEETGQFVIVEDEHSPLVRTPIEEMFVEDGDNDLEMGDYFDAWQDDDGAQTEEAHGTHDQQFPSESDDDDDNEGAESEQGMVVPPFSEGRALLLGLGSYADVKEEESVKFEWHPYRLG</sequence>
<evidence type="ECO:0008006" key="4">
    <source>
        <dbReference type="Google" id="ProtNLM"/>
    </source>
</evidence>
<dbReference type="AlphaFoldDB" id="A0A165QRB6"/>
<gene>
    <name evidence="2" type="ORF">EXIGLDRAFT_715996</name>
</gene>
<proteinExistence type="predicted"/>
<evidence type="ECO:0000256" key="1">
    <source>
        <dbReference type="SAM" id="MobiDB-lite"/>
    </source>
</evidence>
<feature type="compositionally biased region" description="Basic and acidic residues" evidence="1">
    <location>
        <begin position="51"/>
        <end position="69"/>
    </location>
</feature>
<name>A0A165QRB6_EXIGL</name>
<keyword evidence="3" id="KW-1185">Reference proteome</keyword>
<dbReference type="Proteomes" id="UP000077266">
    <property type="component" value="Unassembled WGS sequence"/>
</dbReference>
<evidence type="ECO:0000313" key="2">
    <source>
        <dbReference type="EMBL" id="KZW03975.1"/>
    </source>
</evidence>
<dbReference type="EMBL" id="KV425882">
    <property type="protein sequence ID" value="KZW03975.1"/>
    <property type="molecule type" value="Genomic_DNA"/>
</dbReference>
<feature type="compositionally biased region" description="Acidic residues" evidence="1">
    <location>
        <begin position="249"/>
        <end position="260"/>
    </location>
</feature>
<feature type="region of interest" description="Disordered" evidence="1">
    <location>
        <begin position="234"/>
        <end position="270"/>
    </location>
</feature>
<dbReference type="InParanoid" id="A0A165QRB6"/>
<accession>A0A165QRB6</accession>
<feature type="region of interest" description="Disordered" evidence="1">
    <location>
        <begin position="1"/>
        <end position="76"/>
    </location>
</feature>
<evidence type="ECO:0000313" key="3">
    <source>
        <dbReference type="Proteomes" id="UP000077266"/>
    </source>
</evidence>
<reference evidence="2 3" key="1">
    <citation type="journal article" date="2016" name="Mol. Biol. Evol.">
        <title>Comparative Genomics of Early-Diverging Mushroom-Forming Fungi Provides Insights into the Origins of Lignocellulose Decay Capabilities.</title>
        <authorList>
            <person name="Nagy L.G."/>
            <person name="Riley R."/>
            <person name="Tritt A."/>
            <person name="Adam C."/>
            <person name="Daum C."/>
            <person name="Floudas D."/>
            <person name="Sun H."/>
            <person name="Yadav J.S."/>
            <person name="Pangilinan J."/>
            <person name="Larsson K.H."/>
            <person name="Matsuura K."/>
            <person name="Barry K."/>
            <person name="Labutti K."/>
            <person name="Kuo R."/>
            <person name="Ohm R.A."/>
            <person name="Bhattacharya S.S."/>
            <person name="Shirouzu T."/>
            <person name="Yoshinaga Y."/>
            <person name="Martin F.M."/>
            <person name="Grigoriev I.V."/>
            <person name="Hibbett D.S."/>
        </authorList>
    </citation>
    <scope>NUCLEOTIDE SEQUENCE [LARGE SCALE GENOMIC DNA]</scope>
    <source>
        <strain evidence="2 3">HHB12029</strain>
    </source>
</reference>
<protein>
    <recommendedName>
        <fullName evidence="4">Transcription factor Iwr1 domain-containing protein</fullName>
    </recommendedName>
</protein>